<dbReference type="GO" id="GO:0004803">
    <property type="term" value="F:transposase activity"/>
    <property type="evidence" value="ECO:0007669"/>
    <property type="project" value="InterPro"/>
</dbReference>
<dbReference type="EMBL" id="FOXD01000001">
    <property type="protein sequence ID" value="SFO91992.1"/>
    <property type="molecule type" value="Genomic_DNA"/>
</dbReference>
<dbReference type="Gene3D" id="3.90.350.10">
    <property type="entry name" value="Transposase Inhibitor Protein From Tn5, Chain A, domain 1"/>
    <property type="match status" value="1"/>
</dbReference>
<dbReference type="GO" id="GO:0003677">
    <property type="term" value="F:DNA binding"/>
    <property type="evidence" value="ECO:0007669"/>
    <property type="project" value="UniProtKB-KW"/>
</dbReference>
<dbReference type="InterPro" id="IPR002559">
    <property type="entry name" value="Transposase_11"/>
</dbReference>
<dbReference type="Pfam" id="PF01609">
    <property type="entry name" value="DDE_Tnp_1"/>
    <property type="match status" value="1"/>
</dbReference>
<evidence type="ECO:0000256" key="3">
    <source>
        <dbReference type="ARBA" id="ARBA00023125"/>
    </source>
</evidence>
<evidence type="ECO:0000259" key="6">
    <source>
        <dbReference type="Pfam" id="PF01609"/>
    </source>
</evidence>
<dbReference type="AlphaFoldDB" id="A0A1I5L4A1"/>
<evidence type="ECO:0000256" key="2">
    <source>
        <dbReference type="ARBA" id="ARBA00022578"/>
    </source>
</evidence>
<evidence type="ECO:0000256" key="5">
    <source>
        <dbReference type="SAM" id="MobiDB-lite"/>
    </source>
</evidence>
<sequence length="401" mass="47293">MGNSIPEKTVCEHILSSIHSIGFRNPFHDHGAKKLLIGQALDLLIKAQLRQHESLSDIEENLRMRPELRRALNLETVHGSTIYRKMEALSVSTLQELAMQCLQKLDHQYSGTPSFPNLGKLHVVDGREISLPDKAGEWAYCNKDKNAVKIHLRYVVLNEETGYPDDLVLSTAVVSDKEGAAGLIVDQDTTYVLDRGYIHYHRYHQWEQQNIAFVARIKKNMKCPVVRYNQPSDNPNAPLDAEVEITDPETGEPFRLRLVAFQDEQHREYRVLTNRWDLTAWEVTEVYRHRWKIELFFKWLKQHLHLVRSYNHKQEAVCLQIYTTIIAYSLIEWMKTQVEKKVTTWDILKKIRHYWFLTWHQWMEEFQRKPIRSSKGRRKKGKPGRPRKHPKKQHPQKKILT</sequence>
<comment type="similarity">
    <text evidence="1">Belongs to the transposase 11 family.</text>
</comment>
<dbReference type="RefSeq" id="WP_093334679.1">
    <property type="nucleotide sequence ID" value="NZ_FOXD01000001.1"/>
</dbReference>
<gene>
    <name evidence="7" type="ORF">SAMN05518683_10192</name>
</gene>
<evidence type="ECO:0000256" key="4">
    <source>
        <dbReference type="ARBA" id="ARBA00023172"/>
    </source>
</evidence>
<dbReference type="PANTHER" id="PTHR33258">
    <property type="entry name" value="TRANSPOSASE INSL FOR INSERTION SEQUENCE ELEMENT IS186A-RELATED"/>
    <property type="match status" value="1"/>
</dbReference>
<keyword evidence="3" id="KW-0238">DNA-binding</keyword>
<dbReference type="InterPro" id="IPR012337">
    <property type="entry name" value="RNaseH-like_sf"/>
</dbReference>
<keyword evidence="2" id="KW-0815">Transposition</keyword>
<evidence type="ECO:0000256" key="1">
    <source>
        <dbReference type="ARBA" id="ARBA00010075"/>
    </source>
</evidence>
<feature type="region of interest" description="Disordered" evidence="5">
    <location>
        <begin position="370"/>
        <end position="401"/>
    </location>
</feature>
<organism evidence="7 8">
    <name type="scientific">Salibacterium halotolerans</name>
    <dbReference type="NCBI Taxonomy" id="1884432"/>
    <lineage>
        <taxon>Bacteria</taxon>
        <taxon>Bacillati</taxon>
        <taxon>Bacillota</taxon>
        <taxon>Bacilli</taxon>
        <taxon>Bacillales</taxon>
        <taxon>Bacillaceae</taxon>
    </lineage>
</organism>
<dbReference type="InterPro" id="IPR047952">
    <property type="entry name" value="Transpos_IS4"/>
</dbReference>
<dbReference type="GO" id="GO:0006313">
    <property type="term" value="P:DNA transposition"/>
    <property type="evidence" value="ECO:0007669"/>
    <property type="project" value="InterPro"/>
</dbReference>
<evidence type="ECO:0000313" key="7">
    <source>
        <dbReference type="EMBL" id="SFO91992.1"/>
    </source>
</evidence>
<proteinExistence type="inferred from homology"/>
<dbReference type="SUPFAM" id="SSF53098">
    <property type="entry name" value="Ribonuclease H-like"/>
    <property type="match status" value="1"/>
</dbReference>
<keyword evidence="8" id="KW-1185">Reference proteome</keyword>
<keyword evidence="4" id="KW-0233">DNA recombination</keyword>
<accession>A0A1I5L4A1</accession>
<name>A0A1I5L4A1_9BACI</name>
<reference evidence="8" key="1">
    <citation type="submission" date="2016-10" db="EMBL/GenBank/DDBJ databases">
        <authorList>
            <person name="Varghese N."/>
            <person name="Submissions S."/>
        </authorList>
    </citation>
    <scope>NUCLEOTIDE SEQUENCE [LARGE SCALE GENOMIC DNA]</scope>
    <source>
        <strain evidence="8">S7</strain>
    </source>
</reference>
<dbReference type="NCBIfam" id="NF033592">
    <property type="entry name" value="transpos_IS4_1"/>
    <property type="match status" value="1"/>
</dbReference>
<protein>
    <submittedName>
        <fullName evidence="7">Transposase DDE domain-containing protein</fullName>
    </submittedName>
</protein>
<feature type="domain" description="Transposase IS4-like" evidence="6">
    <location>
        <begin position="123"/>
        <end position="330"/>
    </location>
</feature>
<dbReference type="PANTHER" id="PTHR33258:SF1">
    <property type="entry name" value="TRANSPOSASE INSL FOR INSERTION SEQUENCE ELEMENT IS186A-RELATED"/>
    <property type="match status" value="1"/>
</dbReference>
<dbReference type="OrthoDB" id="368860at2"/>
<dbReference type="Proteomes" id="UP000198892">
    <property type="component" value="Unassembled WGS sequence"/>
</dbReference>
<evidence type="ECO:0000313" key="8">
    <source>
        <dbReference type="Proteomes" id="UP000198892"/>
    </source>
</evidence>